<reference evidence="1 2" key="1">
    <citation type="submission" date="2016-07" db="EMBL/GenBank/DDBJ databases">
        <title>Pervasive Adenine N6-methylation of Active Genes in Fungi.</title>
        <authorList>
            <consortium name="DOE Joint Genome Institute"/>
            <person name="Mondo S.J."/>
            <person name="Dannebaum R.O."/>
            <person name="Kuo R.C."/>
            <person name="Labutti K."/>
            <person name="Haridas S."/>
            <person name="Kuo A."/>
            <person name="Salamov A."/>
            <person name="Ahrendt S.R."/>
            <person name="Lipzen A."/>
            <person name="Sullivan W."/>
            <person name="Andreopoulos W.B."/>
            <person name="Clum A."/>
            <person name="Lindquist E."/>
            <person name="Daum C."/>
            <person name="Ramamoorthy G.K."/>
            <person name="Gryganskyi A."/>
            <person name="Culley D."/>
            <person name="Magnuson J.K."/>
            <person name="James T.Y."/>
            <person name="O'Malley M.A."/>
            <person name="Stajich J.E."/>
            <person name="Spatafora J.W."/>
            <person name="Visel A."/>
            <person name="Grigoriev I.V."/>
        </authorList>
    </citation>
    <scope>NUCLEOTIDE SEQUENCE [LARGE SCALE GENOMIC DNA]</scope>
    <source>
        <strain evidence="1 2">PL171</strain>
    </source>
</reference>
<dbReference type="PANTHER" id="PTHR38134:SF2">
    <property type="entry name" value="GALACTOKINASE"/>
    <property type="match status" value="1"/>
</dbReference>
<dbReference type="OrthoDB" id="5536578at2759"/>
<gene>
    <name evidence="1" type="ORF">BCR44DRAFT_1036550</name>
</gene>
<comment type="caution">
    <text evidence="1">The sequence shown here is derived from an EMBL/GenBank/DDBJ whole genome shotgun (WGS) entry which is preliminary data.</text>
</comment>
<evidence type="ECO:0000313" key="1">
    <source>
        <dbReference type="EMBL" id="ORZ37621.1"/>
    </source>
</evidence>
<evidence type="ECO:0000313" key="2">
    <source>
        <dbReference type="Proteomes" id="UP000193411"/>
    </source>
</evidence>
<dbReference type="InterPro" id="IPR053205">
    <property type="entry name" value="GHMP_kinase_L-arabinokinase"/>
</dbReference>
<dbReference type="AlphaFoldDB" id="A0A1Y2HV30"/>
<dbReference type="PANTHER" id="PTHR38134">
    <property type="entry name" value="SLR1395 PROTEIN"/>
    <property type="match status" value="1"/>
</dbReference>
<dbReference type="STRING" id="765915.A0A1Y2HV30"/>
<organism evidence="1 2">
    <name type="scientific">Catenaria anguillulae PL171</name>
    <dbReference type="NCBI Taxonomy" id="765915"/>
    <lineage>
        <taxon>Eukaryota</taxon>
        <taxon>Fungi</taxon>
        <taxon>Fungi incertae sedis</taxon>
        <taxon>Blastocladiomycota</taxon>
        <taxon>Blastocladiomycetes</taxon>
        <taxon>Blastocladiales</taxon>
        <taxon>Catenariaceae</taxon>
        <taxon>Catenaria</taxon>
    </lineage>
</organism>
<proteinExistence type="predicted"/>
<keyword evidence="2" id="KW-1185">Reference proteome</keyword>
<protein>
    <submittedName>
        <fullName evidence="1">Uncharacterized protein</fullName>
    </submittedName>
</protein>
<name>A0A1Y2HV30_9FUNG</name>
<dbReference type="Proteomes" id="UP000193411">
    <property type="component" value="Unassembled WGS sequence"/>
</dbReference>
<dbReference type="EMBL" id="MCFL01000012">
    <property type="protein sequence ID" value="ORZ37621.1"/>
    <property type="molecule type" value="Genomic_DNA"/>
</dbReference>
<accession>A0A1Y2HV30</accession>
<sequence>MNSPASRRFHLVWYISGHGFGHASRCGLLLNHLLLPATSPQLADCSVEVVTFAPAHLFTNLIDTCGHRFTLRRPICRLDAGVIQKDPVTMDVTLSIAEAQAFVANDYARLVSDEVARLASLTHTLDSRQLVILSDASFAPAQIAQELLVPSLLCTNFTWDSIYLSMLQHPPSLPPPAWIQSMTQSYSLFTHWLLESGQLPWPTISARLIRHPFRSLRPLPTFPCLAAQRPLTSHQRYFVRNSGFPQHPSWRLSRLAATKPSIAWFRTAAVSRMDVCRRGGARGYRWPGSGHDSGARVDARGGRCYWQSGIWDLY</sequence>